<organism evidence="2 3">
    <name type="scientific">Kribbella capetownensis</name>
    <dbReference type="NCBI Taxonomy" id="1572659"/>
    <lineage>
        <taxon>Bacteria</taxon>
        <taxon>Bacillati</taxon>
        <taxon>Actinomycetota</taxon>
        <taxon>Actinomycetes</taxon>
        <taxon>Propionibacteriales</taxon>
        <taxon>Kribbellaceae</taxon>
        <taxon>Kribbella</taxon>
    </lineage>
</organism>
<dbReference type="InterPro" id="IPR016181">
    <property type="entry name" value="Acyl_CoA_acyltransferase"/>
</dbReference>
<protein>
    <submittedName>
        <fullName evidence="2">GNAT family N-acetyltransferase</fullName>
    </submittedName>
</protein>
<evidence type="ECO:0000313" key="3">
    <source>
        <dbReference type="Proteomes" id="UP000293342"/>
    </source>
</evidence>
<gene>
    <name evidence="2" type="ORF">E0H75_02160</name>
</gene>
<dbReference type="Pfam" id="PF00583">
    <property type="entry name" value="Acetyltransf_1"/>
    <property type="match status" value="1"/>
</dbReference>
<dbReference type="EMBL" id="SJKD01000001">
    <property type="protein sequence ID" value="TCC52588.1"/>
    <property type="molecule type" value="Genomic_DNA"/>
</dbReference>
<sequence length="257" mass="26788">MDIGARIARAQLAGLANSRRQIVAGPLTGLLHDDDTWYLSGMVATEPGEPFDQDAVPEALAIIRHAFAAEGRWLSAELVEEASPGLADVLEANGMTVASRPPLLVVESAGLLEPDLPEVVALVVSSAEEQAEANAVSVKAYESEDAAADFEPDPADGGWILLRVDGVPAASASWGAVSDGVTEIAGVGTIHSHRRRGLGAIATAYATRQAFELAGATLAWLTPGDDGSDRIYRRLGFTPRATAVHLGDPGGHLADLR</sequence>
<dbReference type="AlphaFoldDB" id="A0A4R0K478"/>
<evidence type="ECO:0000313" key="2">
    <source>
        <dbReference type="EMBL" id="TCC52588.1"/>
    </source>
</evidence>
<dbReference type="RefSeq" id="WP_131511328.1">
    <property type="nucleotide sequence ID" value="NZ_SJKD01000001.1"/>
</dbReference>
<dbReference type="SUPFAM" id="SSF55729">
    <property type="entry name" value="Acyl-CoA N-acyltransferases (Nat)"/>
    <property type="match status" value="1"/>
</dbReference>
<dbReference type="GO" id="GO:0016747">
    <property type="term" value="F:acyltransferase activity, transferring groups other than amino-acyl groups"/>
    <property type="evidence" value="ECO:0007669"/>
    <property type="project" value="InterPro"/>
</dbReference>
<dbReference type="PROSITE" id="PS51186">
    <property type="entry name" value="GNAT"/>
    <property type="match status" value="1"/>
</dbReference>
<dbReference type="Proteomes" id="UP000293342">
    <property type="component" value="Unassembled WGS sequence"/>
</dbReference>
<evidence type="ECO:0000259" key="1">
    <source>
        <dbReference type="PROSITE" id="PS51186"/>
    </source>
</evidence>
<keyword evidence="2" id="KW-0808">Transferase</keyword>
<keyword evidence="3" id="KW-1185">Reference proteome</keyword>
<dbReference type="InterPro" id="IPR000182">
    <property type="entry name" value="GNAT_dom"/>
</dbReference>
<feature type="domain" description="N-acetyltransferase" evidence="1">
    <location>
        <begin position="120"/>
        <end position="257"/>
    </location>
</feature>
<comment type="caution">
    <text evidence="2">The sequence shown here is derived from an EMBL/GenBank/DDBJ whole genome shotgun (WGS) entry which is preliminary data.</text>
</comment>
<dbReference type="OrthoDB" id="3814600at2"/>
<reference evidence="2 3" key="1">
    <citation type="submission" date="2019-02" db="EMBL/GenBank/DDBJ databases">
        <title>Kribbella capetownensis sp. nov. and Kribbella speibonae sp. nov., isolated from soil.</title>
        <authorList>
            <person name="Curtis S.M."/>
            <person name="Norton I."/>
            <person name="Everest G.J."/>
            <person name="Meyers P.R."/>
        </authorList>
    </citation>
    <scope>NUCLEOTIDE SEQUENCE [LARGE SCALE GENOMIC DNA]</scope>
    <source>
        <strain evidence="2 3">YM53</strain>
    </source>
</reference>
<accession>A0A4R0K478</accession>
<name>A0A4R0K478_9ACTN</name>
<proteinExistence type="predicted"/>
<dbReference type="Gene3D" id="3.40.630.30">
    <property type="match status" value="1"/>
</dbReference>